<comment type="caution">
    <text evidence="2">The sequence shown here is derived from an EMBL/GenBank/DDBJ whole genome shotgun (WGS) entry which is preliminary data.</text>
</comment>
<dbReference type="AlphaFoldDB" id="A0A392PWT9"/>
<sequence>ESELLKLPPISTRSFRIPVRVLEGGVDSTVEEVEEEEEEDEADEGGGARKLATPRKISERSSLTP</sequence>
<evidence type="ECO:0000313" key="2">
    <source>
        <dbReference type="EMBL" id="MCI15920.1"/>
    </source>
</evidence>
<protein>
    <submittedName>
        <fullName evidence="2">Uncharacterized protein</fullName>
    </submittedName>
</protein>
<accession>A0A392PWT9</accession>
<dbReference type="EMBL" id="LXQA010098623">
    <property type="protein sequence ID" value="MCI15920.1"/>
    <property type="molecule type" value="Genomic_DNA"/>
</dbReference>
<keyword evidence="3" id="KW-1185">Reference proteome</keyword>
<feature type="region of interest" description="Disordered" evidence="1">
    <location>
        <begin position="27"/>
        <end position="65"/>
    </location>
</feature>
<reference evidence="2 3" key="1">
    <citation type="journal article" date="2018" name="Front. Plant Sci.">
        <title>Red Clover (Trifolium pratense) and Zigzag Clover (T. medium) - A Picture of Genomic Similarities and Differences.</title>
        <authorList>
            <person name="Dluhosova J."/>
            <person name="Istvanek J."/>
            <person name="Nedelnik J."/>
            <person name="Repkova J."/>
        </authorList>
    </citation>
    <scope>NUCLEOTIDE SEQUENCE [LARGE SCALE GENOMIC DNA]</scope>
    <source>
        <strain evidence="3">cv. 10/8</strain>
        <tissue evidence="2">Leaf</tissue>
    </source>
</reference>
<feature type="compositionally biased region" description="Acidic residues" evidence="1">
    <location>
        <begin position="29"/>
        <end position="44"/>
    </location>
</feature>
<proteinExistence type="predicted"/>
<evidence type="ECO:0000313" key="3">
    <source>
        <dbReference type="Proteomes" id="UP000265520"/>
    </source>
</evidence>
<evidence type="ECO:0000256" key="1">
    <source>
        <dbReference type="SAM" id="MobiDB-lite"/>
    </source>
</evidence>
<name>A0A392PWT9_9FABA</name>
<organism evidence="2 3">
    <name type="scientific">Trifolium medium</name>
    <dbReference type="NCBI Taxonomy" id="97028"/>
    <lineage>
        <taxon>Eukaryota</taxon>
        <taxon>Viridiplantae</taxon>
        <taxon>Streptophyta</taxon>
        <taxon>Embryophyta</taxon>
        <taxon>Tracheophyta</taxon>
        <taxon>Spermatophyta</taxon>
        <taxon>Magnoliopsida</taxon>
        <taxon>eudicotyledons</taxon>
        <taxon>Gunneridae</taxon>
        <taxon>Pentapetalae</taxon>
        <taxon>rosids</taxon>
        <taxon>fabids</taxon>
        <taxon>Fabales</taxon>
        <taxon>Fabaceae</taxon>
        <taxon>Papilionoideae</taxon>
        <taxon>50 kb inversion clade</taxon>
        <taxon>NPAAA clade</taxon>
        <taxon>Hologalegina</taxon>
        <taxon>IRL clade</taxon>
        <taxon>Trifolieae</taxon>
        <taxon>Trifolium</taxon>
    </lineage>
</organism>
<feature type="non-terminal residue" evidence="2">
    <location>
        <position position="1"/>
    </location>
</feature>
<dbReference type="Proteomes" id="UP000265520">
    <property type="component" value="Unassembled WGS sequence"/>
</dbReference>